<dbReference type="Pfam" id="PF07690">
    <property type="entry name" value="MFS_1"/>
    <property type="match status" value="1"/>
</dbReference>
<accession>A0A0F9KQ99</accession>
<protein>
    <recommendedName>
        <fullName evidence="2">Major facilitator superfamily (MFS) profile domain-containing protein</fullName>
    </recommendedName>
</protein>
<name>A0A0F9KQ99_9ZZZZ</name>
<feature type="domain" description="Major facilitator superfamily (MFS) profile" evidence="2">
    <location>
        <begin position="12"/>
        <end position="203"/>
    </location>
</feature>
<feature type="transmembrane region" description="Helical" evidence="1">
    <location>
        <begin position="7"/>
        <end position="28"/>
    </location>
</feature>
<proteinExistence type="predicted"/>
<dbReference type="PROSITE" id="PS50850">
    <property type="entry name" value="MFS"/>
    <property type="match status" value="1"/>
</dbReference>
<feature type="transmembrane region" description="Helical" evidence="1">
    <location>
        <begin position="103"/>
        <end position="125"/>
    </location>
</feature>
<feature type="transmembrane region" description="Helical" evidence="1">
    <location>
        <begin position="168"/>
        <end position="188"/>
    </location>
</feature>
<dbReference type="AlphaFoldDB" id="A0A0F9KQ99"/>
<dbReference type="SUPFAM" id="SSF103473">
    <property type="entry name" value="MFS general substrate transporter"/>
    <property type="match status" value="1"/>
</dbReference>
<dbReference type="PANTHER" id="PTHR11360:SF284">
    <property type="entry name" value="EG:103B4.3 PROTEIN-RELATED"/>
    <property type="match status" value="1"/>
</dbReference>
<evidence type="ECO:0000313" key="3">
    <source>
        <dbReference type="EMBL" id="KKM76931.1"/>
    </source>
</evidence>
<dbReference type="InterPro" id="IPR020846">
    <property type="entry name" value="MFS_dom"/>
</dbReference>
<dbReference type="EMBL" id="LAZR01008723">
    <property type="protein sequence ID" value="KKM76931.1"/>
    <property type="molecule type" value="Genomic_DNA"/>
</dbReference>
<feature type="transmembrane region" description="Helical" evidence="1">
    <location>
        <begin position="79"/>
        <end position="97"/>
    </location>
</feature>
<evidence type="ECO:0000256" key="1">
    <source>
        <dbReference type="SAM" id="Phobius"/>
    </source>
</evidence>
<comment type="caution">
    <text evidence="3">The sequence shown here is derived from an EMBL/GenBank/DDBJ whole genome shotgun (WGS) entry which is preliminary data.</text>
</comment>
<keyword evidence="1" id="KW-0812">Transmembrane</keyword>
<evidence type="ECO:0000259" key="2">
    <source>
        <dbReference type="PROSITE" id="PS50850"/>
    </source>
</evidence>
<keyword evidence="1" id="KW-0472">Membrane</keyword>
<gene>
    <name evidence="3" type="ORF">LCGC14_1375130</name>
</gene>
<organism evidence="3">
    <name type="scientific">marine sediment metagenome</name>
    <dbReference type="NCBI Taxonomy" id="412755"/>
    <lineage>
        <taxon>unclassified sequences</taxon>
        <taxon>metagenomes</taxon>
        <taxon>ecological metagenomes</taxon>
    </lineage>
</organism>
<dbReference type="InterPro" id="IPR011701">
    <property type="entry name" value="MFS"/>
</dbReference>
<dbReference type="GO" id="GO:0022857">
    <property type="term" value="F:transmembrane transporter activity"/>
    <property type="evidence" value="ECO:0007669"/>
    <property type="project" value="InterPro"/>
</dbReference>
<sequence>MRKHPYIYYGWIIVAAGIVSYALGYGSRYSFSVIFPSLLEEFQWSRDLTAGIFSIHFLTYGLAAPIAGSLVDRIGPRKTMALGTILLSLGLVLSGLGNEPWHFYLSFGVTTGVGLSLTGAVPFTAVLRNWFEKRRGLAFSILFFGVGGSFISYPGIAFLIDNLDWRNTFLIEAAIVIGCMLPLIIFIVRYHPRDKGLFVDGTS</sequence>
<feature type="transmembrane region" description="Helical" evidence="1">
    <location>
        <begin position="48"/>
        <end position="67"/>
    </location>
</feature>
<reference evidence="3" key="1">
    <citation type="journal article" date="2015" name="Nature">
        <title>Complex archaea that bridge the gap between prokaryotes and eukaryotes.</title>
        <authorList>
            <person name="Spang A."/>
            <person name="Saw J.H."/>
            <person name="Jorgensen S.L."/>
            <person name="Zaremba-Niedzwiedzka K."/>
            <person name="Martijn J."/>
            <person name="Lind A.E."/>
            <person name="van Eijk R."/>
            <person name="Schleper C."/>
            <person name="Guy L."/>
            <person name="Ettema T.J."/>
        </authorList>
    </citation>
    <scope>NUCLEOTIDE SEQUENCE</scope>
</reference>
<dbReference type="InterPro" id="IPR050327">
    <property type="entry name" value="Proton-linked_MCT"/>
</dbReference>
<dbReference type="PANTHER" id="PTHR11360">
    <property type="entry name" value="MONOCARBOXYLATE TRANSPORTER"/>
    <property type="match status" value="1"/>
</dbReference>
<dbReference type="Gene3D" id="1.20.1250.20">
    <property type="entry name" value="MFS general substrate transporter like domains"/>
    <property type="match status" value="1"/>
</dbReference>
<keyword evidence="1" id="KW-1133">Transmembrane helix</keyword>
<feature type="transmembrane region" description="Helical" evidence="1">
    <location>
        <begin position="137"/>
        <end position="156"/>
    </location>
</feature>
<dbReference type="InterPro" id="IPR036259">
    <property type="entry name" value="MFS_trans_sf"/>
</dbReference>